<dbReference type="CDD" id="cd06457">
    <property type="entry name" value="M3A_MIP"/>
    <property type="match status" value="1"/>
</dbReference>
<evidence type="ECO:0000256" key="11">
    <source>
        <dbReference type="ARBA" id="ARBA00023049"/>
    </source>
</evidence>
<feature type="region of interest" description="Disordered" evidence="16">
    <location>
        <begin position="307"/>
        <end position="446"/>
    </location>
</feature>
<evidence type="ECO:0000256" key="4">
    <source>
        <dbReference type="ARBA" id="ARBA00012441"/>
    </source>
</evidence>
<evidence type="ECO:0000256" key="5">
    <source>
        <dbReference type="ARBA" id="ARBA00018046"/>
    </source>
</evidence>
<keyword evidence="11 15" id="KW-0482">Metalloprotease</keyword>
<dbReference type="Gene3D" id="3.40.390.10">
    <property type="entry name" value="Collagenase (Catalytic Domain)"/>
    <property type="match status" value="1"/>
</dbReference>
<evidence type="ECO:0000256" key="3">
    <source>
        <dbReference type="ARBA" id="ARBA00006040"/>
    </source>
</evidence>
<evidence type="ECO:0000256" key="8">
    <source>
        <dbReference type="ARBA" id="ARBA00022801"/>
    </source>
</evidence>
<evidence type="ECO:0000256" key="15">
    <source>
        <dbReference type="RuleBase" id="RU003435"/>
    </source>
</evidence>
<comment type="subcellular location">
    <subcellularLocation>
        <location evidence="2">Mitochondrion matrix</location>
    </subcellularLocation>
</comment>
<dbReference type="EC" id="3.4.24.59" evidence="4"/>
<dbReference type="GO" id="GO:0005759">
    <property type="term" value="C:mitochondrial matrix"/>
    <property type="evidence" value="ECO:0007669"/>
    <property type="project" value="UniProtKB-SubCell"/>
</dbReference>
<keyword evidence="7 15" id="KW-0479">Metal-binding</keyword>
<evidence type="ECO:0000256" key="1">
    <source>
        <dbReference type="ARBA" id="ARBA00000436"/>
    </source>
</evidence>
<keyword evidence="9 15" id="KW-0862">Zinc</keyword>
<dbReference type="InterPro" id="IPR045090">
    <property type="entry name" value="Pept_M3A_M3B"/>
</dbReference>
<dbReference type="PANTHER" id="PTHR11804">
    <property type="entry name" value="PROTEASE M3 THIMET OLIGOPEPTIDASE-RELATED"/>
    <property type="match status" value="1"/>
</dbReference>
<proteinExistence type="inferred from homology"/>
<evidence type="ECO:0000256" key="16">
    <source>
        <dbReference type="SAM" id="MobiDB-lite"/>
    </source>
</evidence>
<evidence type="ECO:0000256" key="14">
    <source>
        <dbReference type="ARBA" id="ARBA00032470"/>
    </source>
</evidence>
<dbReference type="GO" id="GO:0046872">
    <property type="term" value="F:metal ion binding"/>
    <property type="evidence" value="ECO:0007669"/>
    <property type="project" value="UniProtKB-UniRule"/>
</dbReference>
<keyword evidence="19" id="KW-1185">Reference proteome</keyword>
<feature type="compositionally biased region" description="Polar residues" evidence="16">
    <location>
        <begin position="418"/>
        <end position="441"/>
    </location>
</feature>
<evidence type="ECO:0000256" key="12">
    <source>
        <dbReference type="ARBA" id="ARBA00023128"/>
    </source>
</evidence>
<dbReference type="Gene3D" id="1.10.1370.10">
    <property type="entry name" value="Neurolysin, domain 3"/>
    <property type="match status" value="2"/>
</dbReference>
<evidence type="ECO:0000313" key="19">
    <source>
        <dbReference type="Proteomes" id="UP000521872"/>
    </source>
</evidence>
<organism evidence="18 19">
    <name type="scientific">Agrocybe pediades</name>
    <dbReference type="NCBI Taxonomy" id="84607"/>
    <lineage>
        <taxon>Eukaryota</taxon>
        <taxon>Fungi</taxon>
        <taxon>Dikarya</taxon>
        <taxon>Basidiomycota</taxon>
        <taxon>Agaricomycotina</taxon>
        <taxon>Agaricomycetes</taxon>
        <taxon>Agaricomycetidae</taxon>
        <taxon>Agaricales</taxon>
        <taxon>Agaricineae</taxon>
        <taxon>Strophariaceae</taxon>
        <taxon>Agrocybe</taxon>
    </lineage>
</organism>
<feature type="compositionally biased region" description="Basic and acidic residues" evidence="16">
    <location>
        <begin position="407"/>
        <end position="417"/>
    </location>
</feature>
<sequence length="1369" mass="153981">MASSLKTDAKPHVCPPSKATRPADRWESLFVYSFICKFTNLRHKVEGLESPMDLEEALLLQEPNNIVTQILGHFVVNLKPQTRNLSTDQISTTVATVLSEYFKSSERTIFWNEELNANEDPFAGLEGGFFTTSWDFKLKILRQLVELQLCHSPEIKATIDNAWGVVHNKHKKNQAPVVPPPPNDLKSQESLQLLPIGQDFQRKRYWVADDSPRVYASGNPWKMSVAFEAICSTKDEYLAVIEKLKASMPSKVKGRKEAKYQSAHQHLISALEERVGAIDVEIARVQRARKKIEQKRLLLAQAEIRQTRTRRQTQRPDYVYGNDLDSEDDGGDEYRYQEDEQDVEYEQDYLNGSRRSRVVPAVGTRRSARTATTNGNGKREGSSDSALWRGERRSTRLGRSDAWPEDEPSRKRARTEETTSSAQSTDGQTETHNHSHAQTNGVRVKTSGAAALKPTEVAMEQIAGKKKSKFWVYAVEPAPEPDPSAPGPLSNAAASSDMDVDPQQGHTGRREDTSQTQSPGVDSHSNPNVQTPSPMQSYTHTHITYWHITLGNIRKANMQYIIIKQDCSIGFYSVVIVQWEGQETEDGASHVATVTYPDHGIKSARKALPPKQVFRFRGCLHVQRHDYHRALSTHAQHYIPASVDDKALINLFDNPKSTFRPSPFSVTGLFGHPTLTHPNSLITLADATVVRAQLLTDRILRARESRDELLKVLKNLDRLSDMLCGVIDLSELVRNAHPDRAWVEAANAAYETLCEFMNVLNTNVGLYGVLKAVLSDPEIVKTLSPEAYQTALIFWRDFEKSAINLPPSKRNKFVSLSSDILVLGRQFLEGANAPRPPASIKPSELRGLKDKGMGTRLQLQAQFTQRDLLVYPGSMQAHMIMRSAPEEEPRRRVYLAANSSTPEQIEVLETLLRKRAELARLVGRESFAHMTLDDKMAKTPDNVYNFLDALLKHTRPFARRALHTLSQRKQAHHGLPSLPIIQAWDRDLYCPPELPAPPIPLPPLTVGTVFMGLSRLFRHLYGISLRPAESTSGEVWHSNVHKLEVVDEEEGVIGWIYADLFARRGKASGAAHYTVRCSRRTDDDDVEGDGTIVGQELCIRESQEFEATKRHRLPGQDGVYQLPLVVLLCEFTRPTVMKGPTVLDWHEVSTLFHEMGHAMHSMIGRTEYQNVAGTRCATDFVELPSILMEHFLNSPTVLSLFDADDSSTIRQIGNHHNDPCHSIDTYSQILLAAVDQIYHSPEALDKSFDSTEALAKLHDTRGLIPHVPGTSFQTQFGHLFGYGATYYSYLFDRAIASRVWGKVFSDDPLNRATGEKYKHEVLKFGGGRDPWKMVSTLLEAPELEFGDVDAMREVGRWKIEDDIGQPGRH</sequence>
<dbReference type="GO" id="GO:0004222">
    <property type="term" value="F:metalloendopeptidase activity"/>
    <property type="evidence" value="ECO:0007669"/>
    <property type="project" value="UniProtKB-EC"/>
</dbReference>
<feature type="region of interest" description="Disordered" evidence="16">
    <location>
        <begin position="477"/>
        <end position="536"/>
    </location>
</feature>
<evidence type="ECO:0000313" key="18">
    <source>
        <dbReference type="EMBL" id="KAF4623678.1"/>
    </source>
</evidence>
<evidence type="ECO:0000256" key="10">
    <source>
        <dbReference type="ARBA" id="ARBA00022946"/>
    </source>
</evidence>
<feature type="compositionally biased region" description="Polar residues" evidence="16">
    <location>
        <begin position="514"/>
        <end position="536"/>
    </location>
</feature>
<dbReference type="SUPFAM" id="SSF55486">
    <property type="entry name" value="Metalloproteases ('zincins'), catalytic domain"/>
    <property type="match status" value="1"/>
</dbReference>
<comment type="cofactor">
    <cofactor evidence="15">
        <name>Zn(2+)</name>
        <dbReference type="ChEBI" id="CHEBI:29105"/>
    </cofactor>
    <text evidence="15">Binds 1 zinc ion.</text>
</comment>
<comment type="caution">
    <text evidence="18">The sequence shown here is derived from an EMBL/GenBank/DDBJ whole genome shotgun (WGS) entry which is preliminary data.</text>
</comment>
<dbReference type="PANTHER" id="PTHR11804:SF79">
    <property type="entry name" value="MITOCHONDRIAL INTERMEDIATE PEPTIDASE"/>
    <property type="match status" value="1"/>
</dbReference>
<evidence type="ECO:0000256" key="9">
    <source>
        <dbReference type="ARBA" id="ARBA00022833"/>
    </source>
</evidence>
<dbReference type="EMBL" id="JAACJL010000001">
    <property type="protein sequence ID" value="KAF4623678.1"/>
    <property type="molecule type" value="Genomic_DNA"/>
</dbReference>
<dbReference type="InterPro" id="IPR024077">
    <property type="entry name" value="Neurolysin/TOP_dom2"/>
</dbReference>
<keyword evidence="12" id="KW-0496">Mitochondrion</keyword>
<keyword evidence="6 15" id="KW-0645">Protease</keyword>
<dbReference type="InterPro" id="IPR001567">
    <property type="entry name" value="Pept_M3A_M3B_dom"/>
</dbReference>
<feature type="region of interest" description="Disordered" evidence="16">
    <location>
        <begin position="1"/>
        <end position="20"/>
    </location>
</feature>
<comment type="catalytic activity">
    <reaction evidence="1">
        <text>Release of an N-terminal octapeptide as second stage of processing of some proteins imported into the mitochondrion.</text>
        <dbReference type="EC" id="3.4.24.59"/>
    </reaction>
</comment>
<feature type="domain" description="Peptidase M3A/M3B catalytic" evidence="17">
    <location>
        <begin position="881"/>
        <end position="1343"/>
    </location>
</feature>
<accession>A0A8H4R6A2</accession>
<dbReference type="GO" id="GO:0006518">
    <property type="term" value="P:peptide metabolic process"/>
    <property type="evidence" value="ECO:0007669"/>
    <property type="project" value="TreeGrafter"/>
</dbReference>
<evidence type="ECO:0000259" key="17">
    <source>
        <dbReference type="Pfam" id="PF01432"/>
    </source>
</evidence>
<gene>
    <name evidence="18" type="ORF">D9613_002221</name>
</gene>
<dbReference type="FunFam" id="3.40.390.10:FF:000055">
    <property type="entry name" value="Related to mitochondrial intermediate peptidase"/>
    <property type="match status" value="1"/>
</dbReference>
<evidence type="ECO:0000256" key="2">
    <source>
        <dbReference type="ARBA" id="ARBA00004305"/>
    </source>
</evidence>
<dbReference type="Proteomes" id="UP000521872">
    <property type="component" value="Unassembled WGS sequence"/>
</dbReference>
<keyword evidence="10" id="KW-0809">Transit peptide</keyword>
<dbReference type="Pfam" id="PF01432">
    <property type="entry name" value="Peptidase_M3"/>
    <property type="match status" value="1"/>
</dbReference>
<keyword evidence="8 15" id="KW-0378">Hydrolase</keyword>
<evidence type="ECO:0000256" key="6">
    <source>
        <dbReference type="ARBA" id="ARBA00022670"/>
    </source>
</evidence>
<reference evidence="18 19" key="1">
    <citation type="submission" date="2019-12" db="EMBL/GenBank/DDBJ databases">
        <authorList>
            <person name="Floudas D."/>
            <person name="Bentzer J."/>
            <person name="Ahren D."/>
            <person name="Johansson T."/>
            <person name="Persson P."/>
            <person name="Tunlid A."/>
        </authorList>
    </citation>
    <scope>NUCLEOTIDE SEQUENCE [LARGE SCALE GENOMIC DNA]</scope>
    <source>
        <strain evidence="18 19">CBS 102.39</strain>
    </source>
</reference>
<name>A0A8H4R6A2_9AGAR</name>
<evidence type="ECO:0000256" key="13">
    <source>
        <dbReference type="ARBA" id="ARBA00025208"/>
    </source>
</evidence>
<protein>
    <recommendedName>
        <fullName evidence="5">Mitochondrial intermediate peptidase</fullName>
        <ecNumber evidence="4">3.4.24.59</ecNumber>
    </recommendedName>
    <alternativeName>
        <fullName evidence="14">Octapeptidyl aminopeptidase</fullName>
    </alternativeName>
</protein>
<dbReference type="InterPro" id="IPR024079">
    <property type="entry name" value="MetalloPept_cat_dom_sf"/>
</dbReference>
<comment type="function">
    <text evidence="13">Cleaves proteins, imported into the mitochondrion, to their mature size. While most mitochondrial precursor proteins are processed to the mature form in one step by mitochondrial processing peptidase (MPP), the sequential cleavage by MIP of an octapeptide after initial processing by MPP is a required step for a subgroup of nuclear-encoded precursor proteins destined for the matrix or the inner membrane.</text>
</comment>
<dbReference type="InterPro" id="IPR033851">
    <property type="entry name" value="M3A_MIP"/>
</dbReference>
<comment type="similarity">
    <text evidence="3 15">Belongs to the peptidase M3 family.</text>
</comment>
<dbReference type="GO" id="GO:0006627">
    <property type="term" value="P:protein processing involved in protein targeting to mitochondrion"/>
    <property type="evidence" value="ECO:0007669"/>
    <property type="project" value="TreeGrafter"/>
</dbReference>
<evidence type="ECO:0000256" key="7">
    <source>
        <dbReference type="ARBA" id="ARBA00022723"/>
    </source>
</evidence>